<proteinExistence type="predicted"/>
<reference evidence="1" key="1">
    <citation type="submission" date="2020-05" db="EMBL/GenBank/DDBJ databases">
        <authorList>
            <person name="Chiriac C."/>
            <person name="Salcher M."/>
            <person name="Ghai R."/>
            <person name="Kavagutti S V."/>
        </authorList>
    </citation>
    <scope>NUCLEOTIDE SEQUENCE</scope>
</reference>
<evidence type="ECO:0000313" key="1">
    <source>
        <dbReference type="EMBL" id="CAB4925432.1"/>
    </source>
</evidence>
<sequence>MRRAVLALLAAGALAGAGAAPASAAPGDTSVFATIGPPGYPAHAYVHPDGRVYEGTYVNHGAPGVPSKVFEFSAAGGTPVRAWTVPGQDTSAGEQGVQVTTSDARGRLVLLDKAPARALLLDRDTGTFSPYATFPDLRSCTTVAYHVDCEPGGGDELPMPNYGLWLPDGSLLVTDYQQDVVWRVPPGGGKAGVWLGLERFRAAEFGLAGIELSADRRSVLLMQSSSLGADGLDMLQGRLLSVPLLDGQLPGTVRTVWTSGLFDLPDGFAVSQAGNVYAALVGPTASQVVKLGPGGEELARFGLPIVGTNGSPIPFDAPSSAMFQGTRILVANQSAVLGVTANQAILAVETGETGVPELVPAGAGAPPATGAPAPAATPARTRLRVVASPRRLVVGRRTVVRLRVTASVDGARRAIPRARVRVAGRRVRTDARGRATVTLRRSTTTALRVVATAPGHTAGRATLRVRRP</sequence>
<dbReference type="InterPro" id="IPR011042">
    <property type="entry name" value="6-blade_b-propeller_TolB-like"/>
</dbReference>
<dbReference type="Gene3D" id="2.120.10.30">
    <property type="entry name" value="TolB, C-terminal domain"/>
    <property type="match status" value="1"/>
</dbReference>
<dbReference type="EMBL" id="CAFBMK010000129">
    <property type="protein sequence ID" value="CAB4925432.1"/>
    <property type="molecule type" value="Genomic_DNA"/>
</dbReference>
<organism evidence="1">
    <name type="scientific">freshwater metagenome</name>
    <dbReference type="NCBI Taxonomy" id="449393"/>
    <lineage>
        <taxon>unclassified sequences</taxon>
        <taxon>metagenomes</taxon>
        <taxon>ecological metagenomes</taxon>
    </lineage>
</organism>
<name>A0A6J7I3V4_9ZZZZ</name>
<protein>
    <submittedName>
        <fullName evidence="1">Unannotated protein</fullName>
    </submittedName>
</protein>
<dbReference type="AlphaFoldDB" id="A0A6J7I3V4"/>
<dbReference type="SUPFAM" id="SSF63829">
    <property type="entry name" value="Calcium-dependent phosphotriesterase"/>
    <property type="match status" value="1"/>
</dbReference>
<gene>
    <name evidence="1" type="ORF">UFOPK3564_02074</name>
</gene>
<accession>A0A6J7I3V4</accession>